<evidence type="ECO:0000313" key="17">
    <source>
        <dbReference type="EMBL" id="SDW95709.1"/>
    </source>
</evidence>
<feature type="site" description="Important for catalytic activity" evidence="15">
    <location>
        <position position="261"/>
    </location>
</feature>
<keyword evidence="5" id="KW-0808">Transferase</keyword>
<dbReference type="PANTHER" id="PTHR43522:SF2">
    <property type="entry name" value="TRANSKETOLASE 1-RELATED"/>
    <property type="match status" value="1"/>
</dbReference>
<feature type="binding site" evidence="12">
    <location>
        <position position="518"/>
    </location>
    <ligand>
        <name>substrate</name>
    </ligand>
</feature>
<feature type="domain" description="Transketolase-like pyrimidine-binding" evidence="16">
    <location>
        <begin position="352"/>
        <end position="523"/>
    </location>
</feature>
<dbReference type="FunFam" id="3.40.50.920:FF:000003">
    <property type="entry name" value="Transketolase"/>
    <property type="match status" value="1"/>
</dbReference>
<evidence type="ECO:0000259" key="16">
    <source>
        <dbReference type="SMART" id="SM00861"/>
    </source>
</evidence>
<name>A0A1H2XTP8_ACIFE</name>
<evidence type="ECO:0000256" key="8">
    <source>
        <dbReference type="ARBA" id="ARBA00023052"/>
    </source>
</evidence>
<keyword evidence="7 14" id="KW-0460">Magnesium</keyword>
<comment type="subunit">
    <text evidence="2">Homodimer.</text>
</comment>
<gene>
    <name evidence="17" type="ORF">SAMN05216495_10982</name>
</gene>
<dbReference type="SUPFAM" id="SSF52518">
    <property type="entry name" value="Thiamin diphosphate-binding fold (THDP-binding)"/>
    <property type="match status" value="2"/>
</dbReference>
<dbReference type="FunFam" id="3.40.50.970:FF:000003">
    <property type="entry name" value="Transketolase"/>
    <property type="match status" value="1"/>
</dbReference>
<dbReference type="Gene3D" id="3.40.50.920">
    <property type="match status" value="1"/>
</dbReference>
<feature type="binding site" evidence="12">
    <location>
        <position position="382"/>
    </location>
    <ligand>
        <name>substrate</name>
    </ligand>
</feature>
<evidence type="ECO:0000256" key="12">
    <source>
        <dbReference type="PIRSR" id="PIRSR605478-2"/>
    </source>
</evidence>
<dbReference type="InterPro" id="IPR005475">
    <property type="entry name" value="Transketolase-like_Pyr-bd"/>
</dbReference>
<comment type="cofactor">
    <cofactor evidence="13">
        <name>thiamine diphosphate</name>
        <dbReference type="ChEBI" id="CHEBI:58937"/>
    </cofactor>
    <text evidence="13">Binds 1 thiamine pyrophosphate per subunit. During the reaction, the substrate forms a covalent intermediate with the cofactor.</text>
</comment>
<dbReference type="InterPro" id="IPR055152">
    <property type="entry name" value="Transketolase-like_C_2"/>
</dbReference>
<dbReference type="PANTHER" id="PTHR43522">
    <property type="entry name" value="TRANSKETOLASE"/>
    <property type="match status" value="1"/>
</dbReference>
<organism evidence="17 18">
    <name type="scientific">Acidaminococcus fermentans</name>
    <dbReference type="NCBI Taxonomy" id="905"/>
    <lineage>
        <taxon>Bacteria</taxon>
        <taxon>Bacillati</taxon>
        <taxon>Bacillota</taxon>
        <taxon>Negativicutes</taxon>
        <taxon>Acidaminococcales</taxon>
        <taxon>Acidaminococcaceae</taxon>
        <taxon>Acidaminococcus</taxon>
    </lineage>
</organism>
<dbReference type="Pfam" id="PF02779">
    <property type="entry name" value="Transket_pyr"/>
    <property type="match status" value="1"/>
</dbReference>
<dbReference type="InterPro" id="IPR005478">
    <property type="entry name" value="Transketolase_bac-like"/>
</dbReference>
<dbReference type="Pfam" id="PF00456">
    <property type="entry name" value="Transketolase_N"/>
    <property type="match status" value="1"/>
</dbReference>
<dbReference type="GO" id="GO:0006098">
    <property type="term" value="P:pentose-phosphate shunt"/>
    <property type="evidence" value="ECO:0007669"/>
    <property type="project" value="TreeGrafter"/>
</dbReference>
<feature type="binding site" evidence="12">
    <location>
        <position position="471"/>
    </location>
    <ligand>
        <name>substrate</name>
    </ligand>
</feature>
<feature type="binding site" evidence="12">
    <location>
        <position position="27"/>
    </location>
    <ligand>
        <name>substrate</name>
    </ligand>
</feature>
<evidence type="ECO:0000256" key="13">
    <source>
        <dbReference type="PIRSR" id="PIRSR605478-3"/>
    </source>
</evidence>
<evidence type="ECO:0000256" key="5">
    <source>
        <dbReference type="ARBA" id="ARBA00022679"/>
    </source>
</evidence>
<dbReference type="GO" id="GO:0004802">
    <property type="term" value="F:transketolase activity"/>
    <property type="evidence" value="ECO:0007669"/>
    <property type="project" value="UniProtKB-UniRule"/>
</dbReference>
<dbReference type="EMBL" id="FNOP01000009">
    <property type="protein sequence ID" value="SDW95709.1"/>
    <property type="molecule type" value="Genomic_DNA"/>
</dbReference>
<keyword evidence="6 14" id="KW-0479">Metal-binding</keyword>
<feature type="binding site" evidence="12">
    <location>
        <position position="467"/>
    </location>
    <ligand>
        <name>substrate</name>
    </ligand>
</feature>
<comment type="similarity">
    <text evidence="1">Belongs to the transketolase family.</text>
</comment>
<dbReference type="Proteomes" id="UP000182379">
    <property type="component" value="Unassembled WGS sequence"/>
</dbReference>
<evidence type="ECO:0000256" key="15">
    <source>
        <dbReference type="PIRSR" id="PIRSR605478-5"/>
    </source>
</evidence>
<feature type="binding site" evidence="12">
    <location>
        <position position="261"/>
    </location>
    <ligand>
        <name>substrate</name>
    </ligand>
</feature>
<dbReference type="Gene3D" id="3.40.50.970">
    <property type="match status" value="2"/>
</dbReference>
<dbReference type="FunFam" id="3.40.50.970:FF:000004">
    <property type="entry name" value="Transketolase"/>
    <property type="match status" value="1"/>
</dbReference>
<reference evidence="17 18" key="1">
    <citation type="submission" date="2016-10" db="EMBL/GenBank/DDBJ databases">
        <authorList>
            <person name="Varghese N."/>
            <person name="Submissions S."/>
        </authorList>
    </citation>
    <scope>NUCLEOTIDE SEQUENCE [LARGE SCALE GENOMIC DNA]</scope>
    <source>
        <strain evidence="17 18">WCC6</strain>
    </source>
</reference>
<evidence type="ECO:0000256" key="9">
    <source>
        <dbReference type="ARBA" id="ARBA00049473"/>
    </source>
</evidence>
<feature type="binding site" evidence="13">
    <location>
        <position position="261"/>
    </location>
    <ligand>
        <name>thiamine diphosphate</name>
        <dbReference type="ChEBI" id="CHEBI:58937"/>
    </ligand>
</feature>
<feature type="active site" description="Proton donor" evidence="11">
    <location>
        <position position="409"/>
    </location>
</feature>
<dbReference type="GO" id="GO:0046872">
    <property type="term" value="F:metal ion binding"/>
    <property type="evidence" value="ECO:0007669"/>
    <property type="project" value="UniProtKB-KW"/>
</dbReference>
<proteinExistence type="inferred from homology"/>
<evidence type="ECO:0000256" key="7">
    <source>
        <dbReference type="ARBA" id="ARBA00022842"/>
    </source>
</evidence>
<dbReference type="AlphaFoldDB" id="A0A1H2XTP8"/>
<feature type="binding site" evidence="14">
    <location>
        <position position="186"/>
    </location>
    <ligand>
        <name>Mg(2+)</name>
        <dbReference type="ChEBI" id="CHEBI:18420"/>
    </ligand>
</feature>
<feature type="binding site" evidence="12">
    <location>
        <position position="459"/>
    </location>
    <ligand>
        <name>substrate</name>
    </ligand>
</feature>
<feature type="site" description="Important for catalytic activity" evidence="15">
    <location>
        <position position="27"/>
    </location>
</feature>
<evidence type="ECO:0000313" key="18">
    <source>
        <dbReference type="Proteomes" id="UP000182379"/>
    </source>
</evidence>
<evidence type="ECO:0000256" key="14">
    <source>
        <dbReference type="PIRSR" id="PIRSR605478-4"/>
    </source>
</evidence>
<protein>
    <recommendedName>
        <fullName evidence="4 10">Transketolase</fullName>
        <ecNumber evidence="3 10">2.2.1.1</ecNumber>
    </recommendedName>
</protein>
<feature type="binding site" evidence="14">
    <location>
        <position position="156"/>
    </location>
    <ligand>
        <name>Mg(2+)</name>
        <dbReference type="ChEBI" id="CHEBI:18420"/>
    </ligand>
</feature>
<evidence type="ECO:0000256" key="1">
    <source>
        <dbReference type="ARBA" id="ARBA00007131"/>
    </source>
</evidence>
<evidence type="ECO:0000256" key="3">
    <source>
        <dbReference type="ARBA" id="ARBA00013152"/>
    </source>
</evidence>
<dbReference type="SUPFAM" id="SSF52922">
    <property type="entry name" value="TK C-terminal domain-like"/>
    <property type="match status" value="1"/>
</dbReference>
<evidence type="ECO:0000256" key="11">
    <source>
        <dbReference type="PIRSR" id="PIRSR605478-1"/>
    </source>
</evidence>
<dbReference type="CDD" id="cd02012">
    <property type="entry name" value="TPP_TK"/>
    <property type="match status" value="1"/>
</dbReference>
<dbReference type="InterPro" id="IPR049557">
    <property type="entry name" value="Transketolase_CS"/>
</dbReference>
<dbReference type="InterPro" id="IPR005474">
    <property type="entry name" value="Transketolase_N"/>
</dbReference>
<sequence>MQNIDTESINTLRFLSIDEVQAANSGHPGLPLGTAPLMYTIWDRFMKYNPENPNWFDRDRFVLSPGHGSALLYAMLHLAGYDLSLEDLKNFRQWGSKTPGHPEYGVTPGVDVSTGPLGHGFAMAVGLAMAEEMMAARYNRDGYKVVDHYTYGITSDGDQMEGVASEAASLAGTLGLGKLIFLYDDNKITIEGGTDIAFREDVGARFKAYGWQVLRVASSEDVEALTKAIEAAKKETKKPSLIIVKTHIGFGSPRQDMASAHGEPLGAENVAKTKEAAGWDGSQSFVVPEEVKAHFDAKLPQCRKNEEDWNKLVEAYSKAYPELAQELTDRLDGKMDLDLKELMGAFKDTDSVATRAASGTVLQLLADRIPALTGGSADLGPSNKTEMKGKGFFSAEDRTGRNIHFGIREHAMGCIVNGLCLHGGILPFGATFLVFADFMRPTVRMAALMGIGSVFVYTHDSVFVGEDGPTHEPIEQTMSLRLIPNVSVFRPADALETAVAWKAACENRKQPTCLLLTRQGLPVLHDYAKTIAKGAPKGAYVLSPSSKDKVKAVLLATGSEVHLALDAQKALEEKGIGVNVVSMPSWDVFEQQSSAYKKKVLPKDVPAIALEAGVRTGWARYTGSEDRVLGIDRFGASAPGKTVYKEFGFTVDHVVDMVKKLK</sequence>
<dbReference type="EC" id="2.2.1.1" evidence="3 10"/>
<keyword evidence="8 13" id="KW-0786">Thiamine pyrophosphate</keyword>
<dbReference type="GO" id="GO:0005829">
    <property type="term" value="C:cytosol"/>
    <property type="evidence" value="ECO:0007669"/>
    <property type="project" value="TreeGrafter"/>
</dbReference>
<dbReference type="Pfam" id="PF22613">
    <property type="entry name" value="Transketolase_C_1"/>
    <property type="match status" value="1"/>
</dbReference>
<feature type="binding site" evidence="13">
    <location>
        <begin position="115"/>
        <end position="117"/>
    </location>
    <ligand>
        <name>thiamine diphosphate</name>
        <dbReference type="ChEBI" id="CHEBI:58937"/>
    </ligand>
</feature>
<evidence type="ECO:0000256" key="6">
    <source>
        <dbReference type="ARBA" id="ARBA00022723"/>
    </source>
</evidence>
<feature type="binding site" evidence="13">
    <location>
        <position position="186"/>
    </location>
    <ligand>
        <name>thiamine diphosphate</name>
        <dbReference type="ChEBI" id="CHEBI:58937"/>
    </ligand>
</feature>
<dbReference type="RefSeq" id="WP_074706358.1">
    <property type="nucleotide sequence ID" value="NZ_CALAKB010000044.1"/>
</dbReference>
<feature type="binding site" evidence="13">
    <location>
        <position position="435"/>
    </location>
    <ligand>
        <name>thiamine diphosphate</name>
        <dbReference type="ChEBI" id="CHEBI:58937"/>
    </ligand>
</feature>
<accession>A0A1H2XTP8</accession>
<evidence type="ECO:0000256" key="10">
    <source>
        <dbReference type="NCBIfam" id="TIGR00232"/>
    </source>
</evidence>
<comment type="catalytic activity">
    <reaction evidence="9">
        <text>D-sedoheptulose 7-phosphate + D-glyceraldehyde 3-phosphate = aldehydo-D-ribose 5-phosphate + D-xylulose 5-phosphate</text>
        <dbReference type="Rhea" id="RHEA:10508"/>
        <dbReference type="ChEBI" id="CHEBI:57483"/>
        <dbReference type="ChEBI" id="CHEBI:57737"/>
        <dbReference type="ChEBI" id="CHEBI:58273"/>
        <dbReference type="ChEBI" id="CHEBI:59776"/>
        <dbReference type="EC" id="2.2.1.1"/>
    </reaction>
</comment>
<dbReference type="InterPro" id="IPR029061">
    <property type="entry name" value="THDP-binding"/>
</dbReference>
<dbReference type="PROSITE" id="PS00801">
    <property type="entry name" value="TRANSKETOLASE_1"/>
    <property type="match status" value="1"/>
</dbReference>
<feature type="binding site" evidence="12">
    <location>
        <position position="355"/>
    </location>
    <ligand>
        <name>substrate</name>
    </ligand>
</feature>
<evidence type="ECO:0000256" key="4">
    <source>
        <dbReference type="ARBA" id="ARBA00016662"/>
    </source>
</evidence>
<dbReference type="InterPro" id="IPR009014">
    <property type="entry name" value="Transketo_C/PFOR_II"/>
</dbReference>
<feature type="binding site" evidence="13">
    <location>
        <position position="67"/>
    </location>
    <ligand>
        <name>thiamine diphosphate</name>
        <dbReference type="ChEBI" id="CHEBI:58937"/>
    </ligand>
</feature>
<comment type="cofactor">
    <cofactor evidence="14">
        <name>Mg(2+)</name>
        <dbReference type="ChEBI" id="CHEBI:18420"/>
    </cofactor>
    <text evidence="14">Binds 1 Mg(2+) ion per subunit. Can also utilize other divalent metal cations, such as Ca(2+), Mn(2+) and Co(2+).</text>
</comment>
<dbReference type="CDD" id="cd07033">
    <property type="entry name" value="TPP_PYR_DXS_TK_like"/>
    <property type="match status" value="1"/>
</dbReference>
<dbReference type="InterPro" id="IPR033247">
    <property type="entry name" value="Transketolase_fam"/>
</dbReference>
<comment type="caution">
    <text evidence="17">The sequence shown here is derived from an EMBL/GenBank/DDBJ whole genome shotgun (WGS) entry which is preliminary data.</text>
</comment>
<evidence type="ECO:0000256" key="2">
    <source>
        <dbReference type="ARBA" id="ARBA00011738"/>
    </source>
</evidence>
<dbReference type="NCBIfam" id="TIGR00232">
    <property type="entry name" value="tktlase_bact"/>
    <property type="match status" value="1"/>
</dbReference>
<feature type="binding site" evidence="14">
    <location>
        <position position="188"/>
    </location>
    <ligand>
        <name>Mg(2+)</name>
        <dbReference type="ChEBI" id="CHEBI:18420"/>
    </ligand>
</feature>
<dbReference type="SMART" id="SM00861">
    <property type="entry name" value="Transket_pyr"/>
    <property type="match status" value="1"/>
</dbReference>
<feature type="binding site" evidence="13">
    <location>
        <position position="157"/>
    </location>
    <ligand>
        <name>thiamine diphosphate</name>
        <dbReference type="ChEBI" id="CHEBI:58937"/>
    </ligand>
</feature>